<evidence type="ECO:0000256" key="5">
    <source>
        <dbReference type="HAMAP-Rule" id="MF_00602"/>
    </source>
</evidence>
<dbReference type="PROSITE" id="PS00112">
    <property type="entry name" value="PHOSPHAGEN_KINASE"/>
    <property type="match status" value="1"/>
</dbReference>
<dbReference type="PANTHER" id="PTHR11547">
    <property type="entry name" value="ARGININE OR CREATINE KINASE"/>
    <property type="match status" value="1"/>
</dbReference>
<dbReference type="InterPro" id="IPR014746">
    <property type="entry name" value="Gln_synth/guanido_kin_cat_dom"/>
</dbReference>
<accession>A0A517ZIN0</accession>
<dbReference type="Pfam" id="PF00217">
    <property type="entry name" value="ATP-gua_Ptrans"/>
    <property type="match status" value="1"/>
</dbReference>
<proteinExistence type="inferred from homology"/>
<feature type="domain" description="Phosphagen kinase C-terminal" evidence="8">
    <location>
        <begin position="56"/>
        <end position="285"/>
    </location>
</feature>
<keyword evidence="1 5" id="KW-0808">Transferase</keyword>
<feature type="binding site" evidence="5 6">
    <location>
        <position position="156"/>
    </location>
    <ligand>
        <name>ATP</name>
        <dbReference type="ChEBI" id="CHEBI:30616"/>
    </ligand>
</feature>
<comment type="similarity">
    <text evidence="5 6 7">Belongs to the ATP:guanido phosphotransferase family.</text>
</comment>
<evidence type="ECO:0000259" key="8">
    <source>
        <dbReference type="PROSITE" id="PS51510"/>
    </source>
</evidence>
<dbReference type="Proteomes" id="UP000319383">
    <property type="component" value="Chromosome"/>
</dbReference>
<evidence type="ECO:0000256" key="2">
    <source>
        <dbReference type="ARBA" id="ARBA00022741"/>
    </source>
</evidence>
<dbReference type="InterPro" id="IPR022415">
    <property type="entry name" value="ATP-guanido_PTrfase_AS"/>
</dbReference>
<feature type="binding site" evidence="5 6">
    <location>
        <begin position="238"/>
        <end position="243"/>
    </location>
    <ligand>
        <name>ATP</name>
        <dbReference type="ChEBI" id="CHEBI:30616"/>
    </ligand>
</feature>
<evidence type="ECO:0000256" key="1">
    <source>
        <dbReference type="ARBA" id="ARBA00022679"/>
    </source>
</evidence>
<evidence type="ECO:0000313" key="9">
    <source>
        <dbReference type="EMBL" id="QDU42333.1"/>
    </source>
</evidence>
<dbReference type="EC" id="2.7.14.1" evidence="5"/>
<evidence type="ECO:0000256" key="7">
    <source>
        <dbReference type="RuleBase" id="RU000505"/>
    </source>
</evidence>
<comment type="caution">
    <text evidence="5 6">Lacks conserved residue(s) required for the propagation of feature annotation.</text>
</comment>
<dbReference type="Gene3D" id="3.30.590.10">
    <property type="entry name" value="Glutamine synthetase/guanido kinase, catalytic domain"/>
    <property type="match status" value="1"/>
</dbReference>
<dbReference type="NCBIfam" id="NF002194">
    <property type="entry name" value="PRK01059.1-4"/>
    <property type="match status" value="1"/>
</dbReference>
<dbReference type="InterPro" id="IPR023660">
    <property type="entry name" value="Arg_Kinase"/>
</dbReference>
<dbReference type="GO" id="GO:0046314">
    <property type="term" value="P:phosphocreatine biosynthetic process"/>
    <property type="evidence" value="ECO:0007669"/>
    <property type="project" value="InterPro"/>
</dbReference>
<dbReference type="KEGG" id="sdyn:Mal52_07890"/>
<comment type="catalytic activity">
    <reaction evidence="5">
        <text>L-arginyl-[protein] + ATP = N(omega)-phospho-L-arginyl-[protein] + ADP + H(+)</text>
        <dbReference type="Rhea" id="RHEA:43384"/>
        <dbReference type="Rhea" id="RHEA-COMP:10532"/>
        <dbReference type="Rhea" id="RHEA-COMP:10533"/>
        <dbReference type="ChEBI" id="CHEBI:15378"/>
        <dbReference type="ChEBI" id="CHEBI:29965"/>
        <dbReference type="ChEBI" id="CHEBI:30616"/>
        <dbReference type="ChEBI" id="CHEBI:83226"/>
        <dbReference type="ChEBI" id="CHEBI:456216"/>
        <dbReference type="EC" id="2.7.14.1"/>
    </reaction>
</comment>
<gene>
    <name evidence="5" type="primary">mcsB</name>
    <name evidence="9" type="ORF">Mal52_07890</name>
</gene>
<dbReference type="EMBL" id="CP036276">
    <property type="protein sequence ID" value="QDU42333.1"/>
    <property type="molecule type" value="Genomic_DNA"/>
</dbReference>
<dbReference type="CDD" id="cd07930">
    <property type="entry name" value="bacterial_phosphagen_kinase"/>
    <property type="match status" value="1"/>
</dbReference>
<dbReference type="SUPFAM" id="SSF55931">
    <property type="entry name" value="Glutamine synthetase/guanido kinase"/>
    <property type="match status" value="1"/>
</dbReference>
<evidence type="ECO:0000256" key="3">
    <source>
        <dbReference type="ARBA" id="ARBA00022777"/>
    </source>
</evidence>
<feature type="binding site" evidence="5 6">
    <location>
        <begin position="59"/>
        <end position="63"/>
    </location>
    <ligand>
        <name>ATP</name>
        <dbReference type="ChEBI" id="CHEBI:30616"/>
    </ligand>
</feature>
<name>A0A517ZIN0_9PLAN</name>
<protein>
    <recommendedName>
        <fullName evidence="5">Protein-arginine kinase</fullName>
        <ecNumber evidence="5">2.7.14.1</ecNumber>
    </recommendedName>
</protein>
<evidence type="ECO:0000256" key="4">
    <source>
        <dbReference type="ARBA" id="ARBA00022840"/>
    </source>
</evidence>
<dbReference type="AlphaFoldDB" id="A0A517ZIN0"/>
<keyword evidence="10" id="KW-1185">Reference proteome</keyword>
<dbReference type="GO" id="GO:0005524">
    <property type="term" value="F:ATP binding"/>
    <property type="evidence" value="ECO:0007669"/>
    <property type="project" value="UniProtKB-UniRule"/>
</dbReference>
<dbReference type="HAMAP" id="MF_00602">
    <property type="entry name" value="Prot_Arg_kinase"/>
    <property type="match status" value="1"/>
</dbReference>
<organism evidence="9 10">
    <name type="scientific">Symmachiella dynata</name>
    <dbReference type="NCBI Taxonomy" id="2527995"/>
    <lineage>
        <taxon>Bacteria</taxon>
        <taxon>Pseudomonadati</taxon>
        <taxon>Planctomycetota</taxon>
        <taxon>Planctomycetia</taxon>
        <taxon>Planctomycetales</taxon>
        <taxon>Planctomycetaceae</taxon>
        <taxon>Symmachiella</taxon>
    </lineage>
</organism>
<keyword evidence="4 5" id="KW-0067">ATP-binding</keyword>
<sequence length="387" mass="43941">MLITRIVVGSWPRAERSRWNWSRLFGPPWENLIVELDDLTHTSGEWLRGTGPEADIVISSRIRLARNLAQFPFLSRSDESTRAEIEGLLHQHVSDLRLPQPLTYLDVQNMSELDRRFLVERQLISRELCESSGARGVGISSGENVSLMVNEEDHLRIQVLRSGLALEDCWEEIDRIDDSLEEKVTYAFSEQLGYLTACPTNVGTGIRVSVMLHLPALVMTKEIQKVYQALQKIHLAVRGLYGEGSQAMGDFYQISNQVTLGKSELDIISEVKDVIPQIIGYERKYREALVKEKRRDLHDQVSRAYGILRTAQTISSEETMHLLSSVRMGINLGLIDDLEIPTVNELFIHTQPAHLQKLRNSALESGERNVARACYLRERLASNNDVP</sequence>
<evidence type="ECO:0000256" key="6">
    <source>
        <dbReference type="PROSITE-ProRule" id="PRU00843"/>
    </source>
</evidence>
<dbReference type="InterPro" id="IPR000749">
    <property type="entry name" value="ATP-guanido_PTrfase"/>
</dbReference>
<dbReference type="PROSITE" id="PS51510">
    <property type="entry name" value="PHOSPHAGEN_KINASE_C"/>
    <property type="match status" value="1"/>
</dbReference>
<comment type="function">
    <text evidence="5">Catalyzes the specific phosphorylation of arginine residues in proteins.</text>
</comment>
<dbReference type="GO" id="GO:0004111">
    <property type="term" value="F:creatine kinase activity"/>
    <property type="evidence" value="ECO:0007669"/>
    <property type="project" value="InterPro"/>
</dbReference>
<evidence type="ECO:0000313" key="10">
    <source>
        <dbReference type="Proteomes" id="UP000319383"/>
    </source>
</evidence>
<reference evidence="9 10" key="1">
    <citation type="submission" date="2019-02" db="EMBL/GenBank/DDBJ databases">
        <title>Deep-cultivation of Planctomycetes and their phenomic and genomic characterization uncovers novel biology.</title>
        <authorList>
            <person name="Wiegand S."/>
            <person name="Jogler M."/>
            <person name="Boedeker C."/>
            <person name="Pinto D."/>
            <person name="Vollmers J."/>
            <person name="Rivas-Marin E."/>
            <person name="Kohn T."/>
            <person name="Peeters S.H."/>
            <person name="Heuer A."/>
            <person name="Rast P."/>
            <person name="Oberbeckmann S."/>
            <person name="Bunk B."/>
            <person name="Jeske O."/>
            <person name="Meyerdierks A."/>
            <person name="Storesund J.E."/>
            <person name="Kallscheuer N."/>
            <person name="Luecker S."/>
            <person name="Lage O.M."/>
            <person name="Pohl T."/>
            <person name="Merkel B.J."/>
            <person name="Hornburger P."/>
            <person name="Mueller R.-W."/>
            <person name="Bruemmer F."/>
            <person name="Labrenz M."/>
            <person name="Spormann A.M."/>
            <person name="Op den Camp H."/>
            <person name="Overmann J."/>
            <person name="Amann R."/>
            <person name="Jetten M.S.M."/>
            <person name="Mascher T."/>
            <person name="Medema M.H."/>
            <person name="Devos D.P."/>
            <person name="Kaster A.-K."/>
            <person name="Ovreas L."/>
            <person name="Rohde M."/>
            <person name="Galperin M.Y."/>
            <person name="Jogler C."/>
        </authorList>
    </citation>
    <scope>NUCLEOTIDE SEQUENCE [LARGE SCALE GENOMIC DNA]</scope>
    <source>
        <strain evidence="9 10">Mal52</strain>
    </source>
</reference>
<keyword evidence="3 5" id="KW-0418">Kinase</keyword>
<keyword evidence="2 5" id="KW-0547">Nucleotide-binding</keyword>
<dbReference type="GO" id="GO:0005615">
    <property type="term" value="C:extracellular space"/>
    <property type="evidence" value="ECO:0007669"/>
    <property type="project" value="TreeGrafter"/>
</dbReference>
<feature type="binding site" evidence="6">
    <location>
        <begin position="207"/>
        <end position="211"/>
    </location>
    <ligand>
        <name>ATP</name>
        <dbReference type="ChEBI" id="CHEBI:30616"/>
    </ligand>
</feature>
<dbReference type="InterPro" id="IPR022414">
    <property type="entry name" value="ATP-guanido_PTrfase_cat"/>
</dbReference>
<dbReference type="GO" id="GO:1990424">
    <property type="term" value="F:protein arginine kinase activity"/>
    <property type="evidence" value="ECO:0007669"/>
    <property type="project" value="UniProtKB-EC"/>
</dbReference>
<dbReference type="PANTHER" id="PTHR11547:SF38">
    <property type="entry name" value="ARGININE KINASE 1-RELATED"/>
    <property type="match status" value="1"/>
</dbReference>